<dbReference type="InterPro" id="IPR003175">
    <property type="entry name" value="CDI_dom"/>
</dbReference>
<feature type="region of interest" description="Disordered" evidence="3">
    <location>
        <begin position="135"/>
        <end position="215"/>
    </location>
</feature>
<feature type="domain" description="Cyclin-dependent kinase inhibitor" evidence="4">
    <location>
        <begin position="58"/>
        <end position="90"/>
    </location>
</feature>
<dbReference type="STRING" id="139723.A0A182MS94"/>
<evidence type="ECO:0000256" key="1">
    <source>
        <dbReference type="ARBA" id="ARBA00006726"/>
    </source>
</evidence>
<dbReference type="EnsemblMetazoa" id="ACUA025031-RA">
    <property type="protein sequence ID" value="ACUA025031-PA"/>
    <property type="gene ID" value="ACUA025031"/>
</dbReference>
<dbReference type="InterPro" id="IPR029841">
    <property type="entry name" value="CDKN1A"/>
</dbReference>
<dbReference type="InterPro" id="IPR044898">
    <property type="entry name" value="CDI_dom_sf"/>
</dbReference>
<dbReference type="Gene3D" id="4.10.365.10">
    <property type="entry name" value="p27"/>
    <property type="match status" value="1"/>
</dbReference>
<accession>A0A182MS94</accession>
<dbReference type="AlphaFoldDB" id="A0A182MS94"/>
<dbReference type="GO" id="GO:0005634">
    <property type="term" value="C:nucleus"/>
    <property type="evidence" value="ECO:0007669"/>
    <property type="project" value="InterPro"/>
</dbReference>
<keyword evidence="6" id="KW-1185">Reference proteome</keyword>
<dbReference type="PANTHER" id="PTHR46778">
    <property type="entry name" value="CYCLIN-DEPENDENT KINASE INHIBITOR 1-RELATED"/>
    <property type="match status" value="1"/>
</dbReference>
<dbReference type="GO" id="GO:0072331">
    <property type="term" value="P:signal transduction by p53 class mediator"/>
    <property type="evidence" value="ECO:0007669"/>
    <property type="project" value="InterPro"/>
</dbReference>
<proteinExistence type="inferred from homology"/>
<dbReference type="GO" id="GO:0004861">
    <property type="term" value="F:cyclin-dependent protein serine/threonine kinase inhibitor activity"/>
    <property type="evidence" value="ECO:0007669"/>
    <property type="project" value="InterPro"/>
</dbReference>
<name>A0A182MS94_9DIPT</name>
<keyword evidence="2" id="KW-0649">Protein kinase inhibitor</keyword>
<evidence type="ECO:0000256" key="3">
    <source>
        <dbReference type="SAM" id="MobiDB-lite"/>
    </source>
</evidence>
<evidence type="ECO:0000313" key="6">
    <source>
        <dbReference type="Proteomes" id="UP000075883"/>
    </source>
</evidence>
<feature type="region of interest" description="Disordered" evidence="3">
    <location>
        <begin position="97"/>
        <end position="123"/>
    </location>
</feature>
<comment type="similarity">
    <text evidence="1">Belongs to the CDI family.</text>
</comment>
<feature type="compositionally biased region" description="Polar residues" evidence="3">
    <location>
        <begin position="204"/>
        <end position="215"/>
    </location>
</feature>
<evidence type="ECO:0000256" key="2">
    <source>
        <dbReference type="ARBA" id="ARBA00023013"/>
    </source>
</evidence>
<evidence type="ECO:0000313" key="5">
    <source>
        <dbReference type="EnsemblMetazoa" id="ACUA025031-PA"/>
    </source>
</evidence>
<dbReference type="Pfam" id="PF02234">
    <property type="entry name" value="CDI"/>
    <property type="match status" value="1"/>
</dbReference>
<dbReference type="PANTHER" id="PTHR46778:SF1">
    <property type="entry name" value="CYCLIN-DEPENDENT KINASE INHIBITOR 1"/>
    <property type="match status" value="1"/>
</dbReference>
<dbReference type="VEuPathDB" id="VectorBase:ACUA025031"/>
<dbReference type="EMBL" id="AXCM01007887">
    <property type="status" value="NOT_ANNOTATED_CDS"/>
    <property type="molecule type" value="Genomic_DNA"/>
</dbReference>
<protein>
    <recommendedName>
        <fullName evidence="4">Cyclin-dependent kinase inhibitor domain-containing protein</fullName>
    </recommendedName>
</protein>
<evidence type="ECO:0000259" key="4">
    <source>
        <dbReference type="Pfam" id="PF02234"/>
    </source>
</evidence>
<feature type="compositionally biased region" description="Low complexity" evidence="3">
    <location>
        <begin position="146"/>
        <end position="160"/>
    </location>
</feature>
<sequence>MGAQVGNRWVEALHTVRGQPPMKISKRVSPAKPRLNSIKKILFPPDDDDVVCPKQICNTQLQLAQEAQRKRWNFDFAHGKPIEGPFQWEPMSVNGVPVPARQPRARCATVQEEESSSSDDSRPWTALMDEKAEVQTHPILSSSSIKAPATTSSPKPSSSTGPKLKQPKITDVFKERKRRLSSTVPAETISVKKVRMLSAASPDNAPQQQQEGATN</sequence>
<dbReference type="GO" id="GO:0006974">
    <property type="term" value="P:DNA damage response"/>
    <property type="evidence" value="ECO:0007669"/>
    <property type="project" value="TreeGrafter"/>
</dbReference>
<organism evidence="5 6">
    <name type="scientific">Anopheles culicifacies</name>
    <dbReference type="NCBI Taxonomy" id="139723"/>
    <lineage>
        <taxon>Eukaryota</taxon>
        <taxon>Metazoa</taxon>
        <taxon>Ecdysozoa</taxon>
        <taxon>Arthropoda</taxon>
        <taxon>Hexapoda</taxon>
        <taxon>Insecta</taxon>
        <taxon>Pterygota</taxon>
        <taxon>Neoptera</taxon>
        <taxon>Endopterygota</taxon>
        <taxon>Diptera</taxon>
        <taxon>Nematocera</taxon>
        <taxon>Culicoidea</taxon>
        <taxon>Culicidae</taxon>
        <taxon>Anophelinae</taxon>
        <taxon>Anopheles</taxon>
        <taxon>culicifacies species complex</taxon>
    </lineage>
</organism>
<dbReference type="GO" id="GO:0000307">
    <property type="term" value="C:cyclin-dependent protein kinase holoenzyme complex"/>
    <property type="evidence" value="ECO:0007669"/>
    <property type="project" value="TreeGrafter"/>
</dbReference>
<reference evidence="6" key="1">
    <citation type="submission" date="2013-09" db="EMBL/GenBank/DDBJ databases">
        <title>The Genome Sequence of Anopheles culicifacies species A.</title>
        <authorList>
            <consortium name="The Broad Institute Genomics Platform"/>
            <person name="Neafsey D.E."/>
            <person name="Besansky N."/>
            <person name="Howell P."/>
            <person name="Walton C."/>
            <person name="Young S.K."/>
            <person name="Zeng Q."/>
            <person name="Gargeya S."/>
            <person name="Fitzgerald M."/>
            <person name="Haas B."/>
            <person name="Abouelleil A."/>
            <person name="Allen A.W."/>
            <person name="Alvarado L."/>
            <person name="Arachchi H.M."/>
            <person name="Berlin A.M."/>
            <person name="Chapman S.B."/>
            <person name="Gainer-Dewar J."/>
            <person name="Goldberg J."/>
            <person name="Griggs A."/>
            <person name="Gujja S."/>
            <person name="Hansen M."/>
            <person name="Howarth C."/>
            <person name="Imamovic A."/>
            <person name="Ireland A."/>
            <person name="Larimer J."/>
            <person name="McCowan C."/>
            <person name="Murphy C."/>
            <person name="Pearson M."/>
            <person name="Poon T.W."/>
            <person name="Priest M."/>
            <person name="Roberts A."/>
            <person name="Saif S."/>
            <person name="Shea T."/>
            <person name="Sisk P."/>
            <person name="Sykes S."/>
            <person name="Wortman J."/>
            <person name="Nusbaum C."/>
            <person name="Birren B."/>
        </authorList>
    </citation>
    <scope>NUCLEOTIDE SEQUENCE [LARGE SCALE GENOMIC DNA]</scope>
    <source>
        <strain evidence="6">A-37</strain>
    </source>
</reference>
<dbReference type="Proteomes" id="UP000075883">
    <property type="component" value="Unassembled WGS sequence"/>
</dbReference>
<dbReference type="GO" id="GO:2000045">
    <property type="term" value="P:regulation of G1/S transition of mitotic cell cycle"/>
    <property type="evidence" value="ECO:0007669"/>
    <property type="project" value="TreeGrafter"/>
</dbReference>
<reference evidence="5" key="2">
    <citation type="submission" date="2020-05" db="UniProtKB">
        <authorList>
            <consortium name="EnsemblMetazoa"/>
        </authorList>
    </citation>
    <scope>IDENTIFICATION</scope>
    <source>
        <strain evidence="5">A-37</strain>
    </source>
</reference>